<keyword evidence="8" id="KW-0456">Lyase</keyword>
<dbReference type="Pfam" id="PF00295">
    <property type="entry name" value="Glyco_hydro_28"/>
    <property type="match status" value="1"/>
</dbReference>
<evidence type="ECO:0000259" key="7">
    <source>
        <dbReference type="Pfam" id="PF01095"/>
    </source>
</evidence>
<evidence type="ECO:0000313" key="9">
    <source>
        <dbReference type="Proteomes" id="UP000654304"/>
    </source>
</evidence>
<evidence type="ECO:0000256" key="2">
    <source>
        <dbReference type="ARBA" id="ARBA00022801"/>
    </source>
</evidence>
<evidence type="ECO:0000256" key="6">
    <source>
        <dbReference type="SAM" id="SignalP"/>
    </source>
</evidence>
<name>A0ABR7A9D4_9BURK</name>
<comment type="caution">
    <text evidence="8">The sequence shown here is derived from an EMBL/GenBank/DDBJ whole genome shotgun (WGS) entry which is preliminary data.</text>
</comment>
<evidence type="ECO:0000313" key="8">
    <source>
        <dbReference type="EMBL" id="MBC3933479.1"/>
    </source>
</evidence>
<dbReference type="InterPro" id="IPR012334">
    <property type="entry name" value="Pectin_lyas_fold"/>
</dbReference>
<dbReference type="Gene3D" id="2.160.20.10">
    <property type="entry name" value="Single-stranded right-handed beta-helix, Pectin lyase-like"/>
    <property type="match status" value="2"/>
</dbReference>
<dbReference type="InterPro" id="IPR033131">
    <property type="entry name" value="Pectinesterase_Asp_AS"/>
</dbReference>
<dbReference type="Pfam" id="PF01095">
    <property type="entry name" value="Pectinesterase"/>
    <property type="match status" value="1"/>
</dbReference>
<dbReference type="PANTHER" id="PTHR31339:SF9">
    <property type="entry name" value="PLASMIN AND FIBRONECTIN-BINDING PROTEIN A"/>
    <property type="match status" value="1"/>
</dbReference>
<sequence>MINISLRFRWLTIFSCFIVLATLTSPVQAQDSRQVKEPVNPPVCTLVAATLTVQQIEAQDGAAPDTRRLQQAIAACPAGSAVRLVRAGENSAFLSGALSMKPGVSLLIDFGVTLFASRDPADFDRGAASCGQTDEKGRGCRPFILMEKSRMAGIYGEGVIDGQGGAKMLGRSESWWELARRAQREDKHQNVPRLIEIIQSEDISAYQIWLKNAANFHLTLNAVNGFTAWGVHIDTPSHARNTDGIDPVSSKNITITKSFIRTGDDNIAIKAGQQGATEFVSIIDNHFYHGHGMSIGSETHGGVRHVLVSQLTIDGATSGLRIKSDISRGGLVQDVHYRQVCIQNSKTPLDFDSFYGKRAQGELIPQFQDIQLQQVQVLTPGKLVFRGYDAAHVMRLQTSELQLAAGSVVQAQHAQLSAGARSDLTPDFRLQPAAESAATNTCASQFQPYPVYGQQQRRPQLTAAQVPHYAYEQVLGFAGLPGQERPDPWDPLAAPIPAAGQFRPDYVVSLAQPADGKTRFHSVQAAINRMLMDMAMHAQTQTQTGKPGKERIYILLQPGIYEELVYLPATPVPVSLIGSGSAETRIRANLDAAISGATYLQRFGQQFLDAPPAVREMSDSIAQKALIGTFGSPVLWVKSQGFQMRDITLENSYNKSGQAQPAACEGNACAGDGVYAKMNMVHHQALALMTDGVDKAQFDSVRLLGLQDTVYLRNQADGRTARNFFYRSYIEGDVDFIFGDATAYFLQTEIRSLGPRSSSYVAAPSTNLFSRYGFVFNQCRFTHDGSAYALSGKFYLVRQWFHNQKCTPYAEVPVTNYQCQAGDSNQFTSPSGTITRATLETVGKMIVLNSEIGTHIQAKNPWSDWNRRGTLPYRPAQMDSQDYWRNLLASKIHPLRDLGYREPPAAGQFLGEWNNRLGIDHASSAAQ</sequence>
<evidence type="ECO:0000256" key="4">
    <source>
        <dbReference type="ARBA" id="ARBA00023295"/>
    </source>
</evidence>
<keyword evidence="6" id="KW-0732">Signal</keyword>
<dbReference type="GO" id="GO:0016829">
    <property type="term" value="F:lyase activity"/>
    <property type="evidence" value="ECO:0007669"/>
    <property type="project" value="UniProtKB-KW"/>
</dbReference>
<dbReference type="SUPFAM" id="SSF51126">
    <property type="entry name" value="Pectin lyase-like"/>
    <property type="match status" value="2"/>
</dbReference>
<dbReference type="PROSITE" id="PS00503">
    <property type="entry name" value="PECTINESTERASE_2"/>
    <property type="match status" value="1"/>
</dbReference>
<keyword evidence="4" id="KW-0326">Glycosidase</keyword>
<dbReference type="PROSITE" id="PS00502">
    <property type="entry name" value="POLYGALACTURONASE"/>
    <property type="match status" value="1"/>
</dbReference>
<keyword evidence="3" id="KW-0063">Aspartyl esterase</keyword>
<keyword evidence="9" id="KW-1185">Reference proteome</keyword>
<accession>A0ABR7A9D4</accession>
<feature type="signal peptide" evidence="6">
    <location>
        <begin position="1"/>
        <end position="29"/>
    </location>
</feature>
<dbReference type="RefSeq" id="WP_186905053.1">
    <property type="nucleotide sequence ID" value="NZ_JACOGD010000011.1"/>
</dbReference>
<gene>
    <name evidence="8" type="ORF">H8K43_17505</name>
</gene>
<organism evidence="8 9">
    <name type="scientific">Undibacterium curvum</name>
    <dbReference type="NCBI Taxonomy" id="2762294"/>
    <lineage>
        <taxon>Bacteria</taxon>
        <taxon>Pseudomonadati</taxon>
        <taxon>Pseudomonadota</taxon>
        <taxon>Betaproteobacteria</taxon>
        <taxon>Burkholderiales</taxon>
        <taxon>Oxalobacteraceae</taxon>
        <taxon>Undibacterium</taxon>
    </lineage>
</organism>
<dbReference type="InterPro" id="IPR051801">
    <property type="entry name" value="GH28_Enzymes"/>
</dbReference>
<dbReference type="PANTHER" id="PTHR31339">
    <property type="entry name" value="PECTIN LYASE-RELATED"/>
    <property type="match status" value="1"/>
</dbReference>
<evidence type="ECO:0000256" key="3">
    <source>
        <dbReference type="ARBA" id="ARBA00023085"/>
    </source>
</evidence>
<feature type="chain" id="PRO_5045124682" evidence="6">
    <location>
        <begin position="30"/>
        <end position="927"/>
    </location>
</feature>
<dbReference type="InterPro" id="IPR000743">
    <property type="entry name" value="Glyco_hydro_28"/>
</dbReference>
<keyword evidence="2" id="KW-0378">Hydrolase</keyword>
<dbReference type="Proteomes" id="UP000654304">
    <property type="component" value="Unassembled WGS sequence"/>
</dbReference>
<evidence type="ECO:0000256" key="1">
    <source>
        <dbReference type="ARBA" id="ARBA00008834"/>
    </source>
</evidence>
<dbReference type="InterPro" id="IPR011050">
    <property type="entry name" value="Pectin_lyase_fold/virulence"/>
</dbReference>
<protein>
    <submittedName>
        <fullName evidence="8">Pectin lyase fold-containing protein</fullName>
    </submittedName>
</protein>
<evidence type="ECO:0000256" key="5">
    <source>
        <dbReference type="PROSITE-ProRule" id="PRU10040"/>
    </source>
</evidence>
<feature type="active site" evidence="5">
    <location>
        <position position="735"/>
    </location>
</feature>
<dbReference type="EMBL" id="JACOGD010000011">
    <property type="protein sequence ID" value="MBC3933479.1"/>
    <property type="molecule type" value="Genomic_DNA"/>
</dbReference>
<comment type="similarity">
    <text evidence="1">Belongs to the glycosyl hydrolase 28 family.</text>
</comment>
<proteinExistence type="inferred from homology"/>
<dbReference type="InterPro" id="IPR000070">
    <property type="entry name" value="Pectinesterase_cat"/>
</dbReference>
<reference evidence="8 9" key="1">
    <citation type="submission" date="2020-08" db="EMBL/GenBank/DDBJ databases">
        <title>Novel species isolated from subtropical streams in China.</title>
        <authorList>
            <person name="Lu H."/>
        </authorList>
    </citation>
    <scope>NUCLEOTIDE SEQUENCE [LARGE SCALE GENOMIC DNA]</scope>
    <source>
        <strain evidence="8 9">CY22W</strain>
    </source>
</reference>
<feature type="domain" description="Pectinesterase catalytic" evidence="7">
    <location>
        <begin position="682"/>
        <end position="800"/>
    </location>
</feature>